<dbReference type="AlphaFoldDB" id="A0AAU9D927"/>
<dbReference type="EMBL" id="AP027059">
    <property type="protein sequence ID" value="BDU49780.1"/>
    <property type="molecule type" value="Genomic_DNA"/>
</dbReference>
<dbReference type="PANTHER" id="PTHR30093">
    <property type="entry name" value="GENERAL SECRETION PATHWAY PROTEIN G"/>
    <property type="match status" value="1"/>
</dbReference>
<dbReference type="RefSeq" id="WP_307904724.1">
    <property type="nucleotide sequence ID" value="NZ_AP027059.1"/>
</dbReference>
<evidence type="ECO:0000256" key="5">
    <source>
        <dbReference type="ARBA" id="ARBA00022481"/>
    </source>
</evidence>
<evidence type="ECO:0000256" key="10">
    <source>
        <dbReference type="SAM" id="Phobius"/>
    </source>
</evidence>
<keyword evidence="6" id="KW-0997">Cell inner membrane</keyword>
<dbReference type="Pfam" id="PF07963">
    <property type="entry name" value="N_methyl"/>
    <property type="match status" value="1"/>
</dbReference>
<name>A0AAU9D927_9FUSO</name>
<feature type="domain" description="Type II secretion system protein GspG C-terminal" evidence="11">
    <location>
        <begin position="31"/>
        <end position="140"/>
    </location>
</feature>
<evidence type="ECO:0000256" key="2">
    <source>
        <dbReference type="ARBA" id="ARBA00009984"/>
    </source>
</evidence>
<evidence type="ECO:0000256" key="3">
    <source>
        <dbReference type="ARBA" id="ARBA00020042"/>
    </source>
</evidence>
<dbReference type="Proteomes" id="UP001321582">
    <property type="component" value="Chromosome"/>
</dbReference>
<keyword evidence="4" id="KW-1003">Cell membrane</keyword>
<evidence type="ECO:0000256" key="1">
    <source>
        <dbReference type="ARBA" id="ARBA00004377"/>
    </source>
</evidence>
<evidence type="ECO:0000256" key="6">
    <source>
        <dbReference type="ARBA" id="ARBA00022519"/>
    </source>
</evidence>
<feature type="transmembrane region" description="Helical" evidence="10">
    <location>
        <begin position="12"/>
        <end position="33"/>
    </location>
</feature>
<dbReference type="NCBIfam" id="TIGR01710">
    <property type="entry name" value="typeII_sec_gspG"/>
    <property type="match status" value="1"/>
</dbReference>
<dbReference type="InterPro" id="IPR010054">
    <property type="entry name" value="Type2_sec_GspG"/>
</dbReference>
<dbReference type="Gene3D" id="3.30.700.10">
    <property type="entry name" value="Glycoprotein, Type 4 Pilin"/>
    <property type="match status" value="1"/>
</dbReference>
<dbReference type="Pfam" id="PF08334">
    <property type="entry name" value="T2SSG"/>
    <property type="match status" value="1"/>
</dbReference>
<evidence type="ECO:0000256" key="4">
    <source>
        <dbReference type="ARBA" id="ARBA00022475"/>
    </source>
</evidence>
<comment type="subcellular location">
    <subcellularLocation>
        <location evidence="1">Cell inner membrane</location>
        <topology evidence="1">Single-pass membrane protein</topology>
    </subcellularLocation>
</comment>
<dbReference type="KEGG" id="haby:HLVA_03490"/>
<dbReference type="SUPFAM" id="SSF54523">
    <property type="entry name" value="Pili subunits"/>
    <property type="match status" value="1"/>
</dbReference>
<gene>
    <name evidence="12" type="primary">xcpT</name>
    <name evidence="12" type="ORF">HLVA_03490</name>
</gene>
<evidence type="ECO:0000256" key="9">
    <source>
        <dbReference type="ARBA" id="ARBA00023136"/>
    </source>
</evidence>
<keyword evidence="8 10" id="KW-1133">Transmembrane helix</keyword>
<accession>A0AAU9D927</accession>
<keyword evidence="5" id="KW-0488">Methylation</keyword>
<evidence type="ECO:0000259" key="11">
    <source>
        <dbReference type="Pfam" id="PF08334"/>
    </source>
</evidence>
<evidence type="ECO:0000313" key="13">
    <source>
        <dbReference type="Proteomes" id="UP001321582"/>
    </source>
</evidence>
<dbReference type="InterPro" id="IPR012902">
    <property type="entry name" value="N_methyl_site"/>
</dbReference>
<sequence>MGNKKENGFTLIEIIIVVVIIGFLAATIGPNLFNRVSQAEKTTSENQLKIIGLSLDNYRLDNKRYPSTEQGLIALIEKPITYPLPKNWNGPYLEKKEIPKDAWGNEYKYVSPGYNNKNSYDLWSLGADGEDGTADDIKNW</sequence>
<dbReference type="GO" id="GO:0015627">
    <property type="term" value="C:type II protein secretion system complex"/>
    <property type="evidence" value="ECO:0007669"/>
    <property type="project" value="InterPro"/>
</dbReference>
<dbReference type="GO" id="GO:0005886">
    <property type="term" value="C:plasma membrane"/>
    <property type="evidence" value="ECO:0007669"/>
    <property type="project" value="UniProtKB-SubCell"/>
</dbReference>
<evidence type="ECO:0000256" key="8">
    <source>
        <dbReference type="ARBA" id="ARBA00022989"/>
    </source>
</evidence>
<keyword evidence="13" id="KW-1185">Reference proteome</keyword>
<comment type="similarity">
    <text evidence="2">Belongs to the GSP G family.</text>
</comment>
<organism evidence="12 13">
    <name type="scientific">Haliovirga abyssi</name>
    <dbReference type="NCBI Taxonomy" id="2996794"/>
    <lineage>
        <taxon>Bacteria</taxon>
        <taxon>Fusobacteriati</taxon>
        <taxon>Fusobacteriota</taxon>
        <taxon>Fusobacteriia</taxon>
        <taxon>Fusobacteriales</taxon>
        <taxon>Haliovirgaceae</taxon>
        <taxon>Haliovirga</taxon>
    </lineage>
</organism>
<dbReference type="GO" id="GO:0015628">
    <property type="term" value="P:protein secretion by the type II secretion system"/>
    <property type="evidence" value="ECO:0007669"/>
    <property type="project" value="InterPro"/>
</dbReference>
<dbReference type="InterPro" id="IPR013545">
    <property type="entry name" value="T2SS_protein-GspG_C"/>
</dbReference>
<proteinExistence type="inferred from homology"/>
<dbReference type="PRINTS" id="PR00813">
    <property type="entry name" value="BCTERIALGSPG"/>
</dbReference>
<protein>
    <recommendedName>
        <fullName evidence="3">Type II secretion system core protein G</fullName>
    </recommendedName>
</protein>
<keyword evidence="7 10" id="KW-0812">Transmembrane</keyword>
<dbReference type="InterPro" id="IPR045584">
    <property type="entry name" value="Pilin-like"/>
</dbReference>
<evidence type="ECO:0000313" key="12">
    <source>
        <dbReference type="EMBL" id="BDU49780.1"/>
    </source>
</evidence>
<dbReference type="NCBIfam" id="TIGR02532">
    <property type="entry name" value="IV_pilin_GFxxxE"/>
    <property type="match status" value="1"/>
</dbReference>
<keyword evidence="9 10" id="KW-0472">Membrane</keyword>
<dbReference type="PANTHER" id="PTHR30093:SF44">
    <property type="entry name" value="TYPE II SECRETION SYSTEM CORE PROTEIN G"/>
    <property type="match status" value="1"/>
</dbReference>
<evidence type="ECO:0000256" key="7">
    <source>
        <dbReference type="ARBA" id="ARBA00022692"/>
    </source>
</evidence>
<reference evidence="12 13" key="1">
    <citation type="submission" date="2022-11" db="EMBL/GenBank/DDBJ databases">
        <title>Haliovirga abyssi gen. nov., sp. nov., a mesophilic fermentative bacterium isolated from the Iheya North hydrothermal field and the proposal of Haliovirgaceae fam. nov.</title>
        <authorList>
            <person name="Miyazaki U."/>
            <person name="Tame A."/>
            <person name="Miyazaki J."/>
            <person name="Takai K."/>
            <person name="Sawayama S."/>
            <person name="Kitajima M."/>
            <person name="Okamoto A."/>
            <person name="Nakagawa S."/>
        </authorList>
    </citation>
    <scope>NUCLEOTIDE SEQUENCE [LARGE SCALE GENOMIC DNA]</scope>
    <source>
        <strain evidence="12 13">IC12</strain>
    </source>
</reference>
<dbReference type="InterPro" id="IPR000983">
    <property type="entry name" value="Bac_GSPG_pilin"/>
</dbReference>